<dbReference type="InterPro" id="IPR006390">
    <property type="entry name" value="DHP_synth_dom"/>
</dbReference>
<reference evidence="11 12" key="1">
    <citation type="journal article" date="2014" name="Genome Announc.">
        <title>Draft genome sequences of six enterohepatic helicobacter species isolated from humans and one from rhesus macaques.</title>
        <authorList>
            <person name="Shen Z."/>
            <person name="Sheh A."/>
            <person name="Young S.K."/>
            <person name="Abouelliel A."/>
            <person name="Ward D.V."/>
            <person name="Earl A.M."/>
            <person name="Fox J.G."/>
        </authorList>
    </citation>
    <scope>NUCLEOTIDE SEQUENCE [LARGE SCALE GENOMIC DNA]</scope>
    <source>
        <strain evidence="11 12">MIT 99-5501</strain>
    </source>
</reference>
<proteinExistence type="predicted"/>
<evidence type="ECO:0000313" key="12">
    <source>
        <dbReference type="Proteomes" id="UP000018731"/>
    </source>
</evidence>
<name>V8CEI6_9HELI</name>
<dbReference type="GO" id="GO:0005829">
    <property type="term" value="C:cytosol"/>
    <property type="evidence" value="ECO:0007669"/>
    <property type="project" value="TreeGrafter"/>
</dbReference>
<dbReference type="PANTHER" id="PTHR20941:SF1">
    <property type="entry name" value="FOLIC ACID SYNTHESIS PROTEIN FOL1"/>
    <property type="match status" value="1"/>
</dbReference>
<dbReference type="Pfam" id="PF00809">
    <property type="entry name" value="Pterin_bind"/>
    <property type="match status" value="1"/>
</dbReference>
<dbReference type="PIRSF" id="PIRSF000501">
    <property type="entry name" value="DHPS_Campy_prd"/>
    <property type="match status" value="1"/>
</dbReference>
<keyword evidence="5" id="KW-0808">Transferase</keyword>
<dbReference type="PROSITE" id="PS50972">
    <property type="entry name" value="PTERIN_BINDING"/>
    <property type="match status" value="1"/>
</dbReference>
<dbReference type="SUPFAM" id="SSF51717">
    <property type="entry name" value="Dihydropteroate synthetase-like"/>
    <property type="match status" value="1"/>
</dbReference>
<evidence type="ECO:0000256" key="8">
    <source>
        <dbReference type="ARBA" id="ARBA00022909"/>
    </source>
</evidence>
<dbReference type="GO" id="GO:0046656">
    <property type="term" value="P:folic acid biosynthetic process"/>
    <property type="evidence" value="ECO:0007669"/>
    <property type="project" value="UniProtKB-KW"/>
</dbReference>
<dbReference type="Proteomes" id="UP000018731">
    <property type="component" value="Unassembled WGS sequence"/>
</dbReference>
<comment type="pathway">
    <text evidence="3">Cofactor biosynthesis; tetrahydrofolate biosynthesis; 7,8-dihydrofolate from 2-amino-4-hydroxy-6-hydroxymethyl-7,8-dihydropteridine diphosphate and 4-aminobenzoate: step 1/2.</text>
</comment>
<evidence type="ECO:0000256" key="7">
    <source>
        <dbReference type="ARBA" id="ARBA00022842"/>
    </source>
</evidence>
<accession>V8CEI6</accession>
<keyword evidence="6" id="KW-0479">Metal-binding</keyword>
<dbReference type="InterPro" id="IPR045031">
    <property type="entry name" value="DHP_synth-like"/>
</dbReference>
<dbReference type="PANTHER" id="PTHR20941">
    <property type="entry name" value="FOLATE SYNTHESIS PROTEINS"/>
    <property type="match status" value="1"/>
</dbReference>
<dbReference type="GO" id="GO:0046872">
    <property type="term" value="F:metal ion binding"/>
    <property type="evidence" value="ECO:0007669"/>
    <property type="project" value="UniProtKB-KW"/>
</dbReference>
<keyword evidence="12" id="KW-1185">Reference proteome</keyword>
<dbReference type="NCBIfam" id="TIGR01496">
    <property type="entry name" value="DHPS"/>
    <property type="match status" value="1"/>
</dbReference>
<evidence type="ECO:0000313" key="11">
    <source>
        <dbReference type="EMBL" id="ETD25146.1"/>
    </source>
</evidence>
<comment type="catalytic activity">
    <reaction evidence="1">
        <text>(7,8-dihydropterin-6-yl)methyl diphosphate + 4-aminobenzoate = 7,8-dihydropteroate + diphosphate</text>
        <dbReference type="Rhea" id="RHEA:19949"/>
        <dbReference type="ChEBI" id="CHEBI:17836"/>
        <dbReference type="ChEBI" id="CHEBI:17839"/>
        <dbReference type="ChEBI" id="CHEBI:33019"/>
        <dbReference type="ChEBI" id="CHEBI:72950"/>
        <dbReference type="EC" id="2.5.1.15"/>
    </reaction>
</comment>
<comment type="caution">
    <text evidence="11">The sequence shown here is derived from an EMBL/GenBank/DDBJ whole genome shotgun (WGS) entry which is preliminary data.</text>
</comment>
<feature type="region of interest" description="Disordered" evidence="9">
    <location>
        <begin position="1"/>
        <end position="35"/>
    </location>
</feature>
<evidence type="ECO:0000259" key="10">
    <source>
        <dbReference type="PROSITE" id="PS50972"/>
    </source>
</evidence>
<sequence length="418" mass="46427">MPKNPPNPKQEAHKLSTQTNTQDKQASTQTSSNSKKEVVLERVNIDLLPKWLSKIGTEKMGAKIMQKKGEVLAFSLQDLSLPTLNILKQEALSAGGDLATPREAILGEKKLYNALLIATHTQLEKIIYKCKIQPFGLKQIAKKLQSHLANKYSQNKIIMPIINITPDSFYADSRHSSKKAIESIISLIDSGATLIDIGAASSRPGSELINPSEEKKRLKEVCEFIRRENLAKKVSFSIDTYNAEVADFALKHDFAMINDVSGIKSKKMLEVIAHYHAQVVLMHTKGTPKDMANLSEYTHLISEVDEFFAHKICELEAHKASRIVLDIGFGFAKTHTQNLALIQNLAHFKHFGYEILVGASRKSTIGAITSRQSPSERLSGSLALHLLALQNGANIIRTHDFAEHIDMLKILSAFNELC</sequence>
<dbReference type="InterPro" id="IPR011005">
    <property type="entry name" value="Dihydropteroate_synth-like_sf"/>
</dbReference>
<dbReference type="CDD" id="cd00739">
    <property type="entry name" value="DHPS"/>
    <property type="match status" value="1"/>
</dbReference>
<dbReference type="GO" id="GO:0004156">
    <property type="term" value="F:dihydropteroate synthase activity"/>
    <property type="evidence" value="ECO:0007669"/>
    <property type="project" value="UniProtKB-EC"/>
</dbReference>
<feature type="domain" description="Pterin-binding" evidence="10">
    <location>
        <begin position="156"/>
        <end position="409"/>
    </location>
</feature>
<dbReference type="AlphaFoldDB" id="V8CEI6"/>
<organism evidence="11 12">
    <name type="scientific">Helicobacter macacae MIT 99-5501</name>
    <dbReference type="NCBI Taxonomy" id="1357400"/>
    <lineage>
        <taxon>Bacteria</taxon>
        <taxon>Pseudomonadati</taxon>
        <taxon>Campylobacterota</taxon>
        <taxon>Epsilonproteobacteria</taxon>
        <taxon>Campylobacterales</taxon>
        <taxon>Helicobacteraceae</taxon>
        <taxon>Helicobacter</taxon>
    </lineage>
</organism>
<evidence type="ECO:0000256" key="2">
    <source>
        <dbReference type="ARBA" id="ARBA00001946"/>
    </source>
</evidence>
<dbReference type="PROSITE" id="PS00793">
    <property type="entry name" value="DHPS_2"/>
    <property type="match status" value="1"/>
</dbReference>
<feature type="compositionally biased region" description="Polar residues" evidence="9">
    <location>
        <begin position="15"/>
        <end position="33"/>
    </location>
</feature>
<evidence type="ECO:0000256" key="1">
    <source>
        <dbReference type="ARBA" id="ARBA00000012"/>
    </source>
</evidence>
<evidence type="ECO:0000256" key="4">
    <source>
        <dbReference type="ARBA" id="ARBA00012458"/>
    </source>
</evidence>
<protein>
    <recommendedName>
        <fullName evidence="4">dihydropteroate synthase</fullName>
        <ecNumber evidence="4">2.5.1.15</ecNumber>
    </recommendedName>
</protein>
<dbReference type="InterPro" id="IPR016227">
    <property type="entry name" value="Dihydropteroate_synthase_prd"/>
</dbReference>
<dbReference type="InterPro" id="IPR000489">
    <property type="entry name" value="Pterin-binding_dom"/>
</dbReference>
<dbReference type="GO" id="GO:0046654">
    <property type="term" value="P:tetrahydrofolate biosynthetic process"/>
    <property type="evidence" value="ECO:0007669"/>
    <property type="project" value="TreeGrafter"/>
</dbReference>
<keyword evidence="7" id="KW-0460">Magnesium</keyword>
<evidence type="ECO:0000256" key="5">
    <source>
        <dbReference type="ARBA" id="ARBA00022679"/>
    </source>
</evidence>
<dbReference type="STRING" id="1357400.HMPREF2086_00481"/>
<evidence type="ECO:0000256" key="9">
    <source>
        <dbReference type="SAM" id="MobiDB-lite"/>
    </source>
</evidence>
<dbReference type="PATRIC" id="fig|1357400.3.peg.656"/>
<dbReference type="eggNOG" id="COG0294">
    <property type="taxonomic scope" value="Bacteria"/>
</dbReference>
<evidence type="ECO:0000256" key="3">
    <source>
        <dbReference type="ARBA" id="ARBA00004763"/>
    </source>
</evidence>
<evidence type="ECO:0000256" key="6">
    <source>
        <dbReference type="ARBA" id="ARBA00022723"/>
    </source>
</evidence>
<keyword evidence="8" id="KW-0289">Folate biosynthesis</keyword>
<dbReference type="Gene3D" id="3.20.20.20">
    <property type="entry name" value="Dihydropteroate synthase-like"/>
    <property type="match status" value="1"/>
</dbReference>
<comment type="cofactor">
    <cofactor evidence="2">
        <name>Mg(2+)</name>
        <dbReference type="ChEBI" id="CHEBI:18420"/>
    </cofactor>
</comment>
<dbReference type="HOGENOM" id="CLU_008023_1_0_7"/>
<dbReference type="EC" id="2.5.1.15" evidence="4"/>
<dbReference type="EMBL" id="AZJI01000001">
    <property type="protein sequence ID" value="ETD25146.1"/>
    <property type="molecule type" value="Genomic_DNA"/>
</dbReference>
<gene>
    <name evidence="11" type="ORF">HMPREF2086_00481</name>
</gene>